<name>A0A6C0IXS2_9ZZZZ</name>
<proteinExistence type="predicted"/>
<dbReference type="AlphaFoldDB" id="A0A6C0IXS2"/>
<feature type="compositionally biased region" description="Polar residues" evidence="1">
    <location>
        <begin position="25"/>
        <end position="42"/>
    </location>
</feature>
<accession>A0A6C0IXS2</accession>
<sequence length="125" mass="13734">MGNALGITEVSNEVAKDDEEKTGGMETSRTATTTLSDSSSPTEIISYSETESPSLVLASMIPDDFYHLLEEAIATCEKHERIDIILTYLCNLQATPKEVGEIATDLKHIAHLQDSIKSTFVPIRY</sequence>
<feature type="region of interest" description="Disordered" evidence="1">
    <location>
        <begin position="1"/>
        <end position="42"/>
    </location>
</feature>
<evidence type="ECO:0000313" key="2">
    <source>
        <dbReference type="EMBL" id="QHT98111.1"/>
    </source>
</evidence>
<organism evidence="2">
    <name type="scientific">viral metagenome</name>
    <dbReference type="NCBI Taxonomy" id="1070528"/>
    <lineage>
        <taxon>unclassified sequences</taxon>
        <taxon>metagenomes</taxon>
        <taxon>organismal metagenomes</taxon>
    </lineage>
</organism>
<dbReference type="EMBL" id="MN740287">
    <property type="protein sequence ID" value="QHT98111.1"/>
    <property type="molecule type" value="Genomic_DNA"/>
</dbReference>
<feature type="compositionally biased region" description="Basic and acidic residues" evidence="1">
    <location>
        <begin position="14"/>
        <end position="23"/>
    </location>
</feature>
<evidence type="ECO:0000256" key="1">
    <source>
        <dbReference type="SAM" id="MobiDB-lite"/>
    </source>
</evidence>
<protein>
    <submittedName>
        <fullName evidence="2">Uncharacterized protein</fullName>
    </submittedName>
</protein>
<reference evidence="2" key="1">
    <citation type="journal article" date="2020" name="Nature">
        <title>Giant virus diversity and host interactions through global metagenomics.</title>
        <authorList>
            <person name="Schulz F."/>
            <person name="Roux S."/>
            <person name="Paez-Espino D."/>
            <person name="Jungbluth S."/>
            <person name="Walsh D.A."/>
            <person name="Denef V.J."/>
            <person name="McMahon K.D."/>
            <person name="Konstantinidis K.T."/>
            <person name="Eloe-Fadrosh E.A."/>
            <person name="Kyrpides N.C."/>
            <person name="Woyke T."/>
        </authorList>
    </citation>
    <scope>NUCLEOTIDE SEQUENCE</scope>
    <source>
        <strain evidence="2">GVMAG-M-3300025626-8</strain>
    </source>
</reference>